<protein>
    <submittedName>
        <fullName evidence="1">Septin family protein</fullName>
    </submittedName>
</protein>
<proteinExistence type="predicted"/>
<dbReference type="InterPro" id="IPR010921">
    <property type="entry name" value="Trp_repressor/repl_initiator"/>
</dbReference>
<dbReference type="RefSeq" id="WP_204695205.1">
    <property type="nucleotide sequence ID" value="NZ_JAFBEC010000001.1"/>
</dbReference>
<keyword evidence="2" id="KW-1185">Reference proteome</keyword>
<name>A0ABS2P6T6_9BACL</name>
<comment type="caution">
    <text evidence="1">The sequence shown here is derived from an EMBL/GenBank/DDBJ whole genome shotgun (WGS) entry which is preliminary data.</text>
</comment>
<reference evidence="1 2" key="1">
    <citation type="submission" date="2021-01" db="EMBL/GenBank/DDBJ databases">
        <title>Genomic Encyclopedia of Type Strains, Phase IV (KMG-IV): sequencing the most valuable type-strain genomes for metagenomic binning, comparative biology and taxonomic classification.</title>
        <authorList>
            <person name="Goeker M."/>
        </authorList>
    </citation>
    <scope>NUCLEOTIDE SEQUENCE [LARGE SCALE GENOMIC DNA]</scope>
    <source>
        <strain evidence="1 2">DSM 25540</strain>
    </source>
</reference>
<organism evidence="1 2">
    <name type="scientific">Geomicrobium sediminis</name>
    <dbReference type="NCBI Taxonomy" id="1347788"/>
    <lineage>
        <taxon>Bacteria</taxon>
        <taxon>Bacillati</taxon>
        <taxon>Bacillota</taxon>
        <taxon>Bacilli</taxon>
        <taxon>Bacillales</taxon>
        <taxon>Geomicrobium</taxon>
    </lineage>
</organism>
<accession>A0ABS2P6T6</accession>
<evidence type="ECO:0000313" key="1">
    <source>
        <dbReference type="EMBL" id="MBM7631022.1"/>
    </source>
</evidence>
<evidence type="ECO:0000313" key="2">
    <source>
        <dbReference type="Proteomes" id="UP000741863"/>
    </source>
</evidence>
<dbReference type="EMBL" id="JAFBEC010000001">
    <property type="protein sequence ID" value="MBM7631022.1"/>
    <property type="molecule type" value="Genomic_DNA"/>
</dbReference>
<gene>
    <name evidence="1" type="ORF">JOD17_000113</name>
</gene>
<dbReference type="Proteomes" id="UP000741863">
    <property type="component" value="Unassembled WGS sequence"/>
</dbReference>
<sequence length="124" mass="14662">MSRKLKVDLAILEDVFKKRAAGYSYKWLIETYQLPIVETTLHRYYERYRLHGLEGLQTRKSNQRYSKGFKEKVVQEYVNGHGSLQSLTIAYNIPSLQILKNWVMRHTLGKEMKVYLPKPEVCIP</sequence>
<dbReference type="SUPFAM" id="SSF48295">
    <property type="entry name" value="TrpR-like"/>
    <property type="match status" value="1"/>
</dbReference>